<dbReference type="PANTHER" id="PTHR31809:SF0">
    <property type="entry name" value="BUD13 HOMOLOG"/>
    <property type="match status" value="1"/>
</dbReference>
<reference evidence="5 6" key="1">
    <citation type="journal article" date="2016" name="Proc. Natl. Acad. Sci. U.S.A.">
        <title>Comparative genomics of biotechnologically important yeasts.</title>
        <authorList>
            <person name="Riley R."/>
            <person name="Haridas S."/>
            <person name="Wolfe K.H."/>
            <person name="Lopes M.R."/>
            <person name="Hittinger C.T."/>
            <person name="Goeker M."/>
            <person name="Salamov A.A."/>
            <person name="Wisecaver J.H."/>
            <person name="Long T.M."/>
            <person name="Calvey C.H."/>
            <person name="Aerts A.L."/>
            <person name="Barry K.W."/>
            <person name="Choi C."/>
            <person name="Clum A."/>
            <person name="Coughlan A.Y."/>
            <person name="Deshpande S."/>
            <person name="Douglass A.P."/>
            <person name="Hanson S.J."/>
            <person name="Klenk H.-P."/>
            <person name="LaButti K.M."/>
            <person name="Lapidus A."/>
            <person name="Lindquist E.A."/>
            <person name="Lipzen A.M."/>
            <person name="Meier-Kolthoff J.P."/>
            <person name="Ohm R.A."/>
            <person name="Otillar R.P."/>
            <person name="Pangilinan J.L."/>
            <person name="Peng Y."/>
            <person name="Rokas A."/>
            <person name="Rosa C.A."/>
            <person name="Scheuner C."/>
            <person name="Sibirny A.A."/>
            <person name="Slot J.C."/>
            <person name="Stielow J.B."/>
            <person name="Sun H."/>
            <person name="Kurtzman C.P."/>
            <person name="Blackwell M."/>
            <person name="Grigoriev I.V."/>
            <person name="Jeffries T.W."/>
        </authorList>
    </citation>
    <scope>NUCLEOTIDE SEQUENCE [LARGE SCALE GENOMIC DNA]</scope>
    <source>
        <strain evidence="5 6">DSM 6958</strain>
    </source>
</reference>
<evidence type="ECO:0000256" key="2">
    <source>
        <dbReference type="ARBA" id="ARBA00020644"/>
    </source>
</evidence>
<dbReference type="GO" id="GO:0000974">
    <property type="term" value="C:Prp19 complex"/>
    <property type="evidence" value="ECO:0007669"/>
    <property type="project" value="EnsemblFungi"/>
</dbReference>
<dbReference type="GO" id="GO:0003723">
    <property type="term" value="F:RNA binding"/>
    <property type="evidence" value="ECO:0007669"/>
    <property type="project" value="TreeGrafter"/>
</dbReference>
<dbReference type="OrthoDB" id="6022at2759"/>
<feature type="compositionally biased region" description="Basic and acidic residues" evidence="4">
    <location>
        <begin position="161"/>
        <end position="173"/>
    </location>
</feature>
<dbReference type="PANTHER" id="PTHR31809">
    <property type="entry name" value="BUD13 HOMOLOG"/>
    <property type="match status" value="1"/>
</dbReference>
<feature type="region of interest" description="Disordered" evidence="4">
    <location>
        <begin position="42"/>
        <end position="73"/>
    </location>
</feature>
<dbReference type="InterPro" id="IPR018609">
    <property type="entry name" value="Bud13"/>
</dbReference>
<dbReference type="Pfam" id="PF09736">
    <property type="entry name" value="Bud13"/>
    <property type="match status" value="1"/>
</dbReference>
<gene>
    <name evidence="5" type="ORF">NADFUDRAFT_78614</name>
</gene>
<organism evidence="5 6">
    <name type="scientific">Nadsonia fulvescens var. elongata DSM 6958</name>
    <dbReference type="NCBI Taxonomy" id="857566"/>
    <lineage>
        <taxon>Eukaryota</taxon>
        <taxon>Fungi</taxon>
        <taxon>Dikarya</taxon>
        <taxon>Ascomycota</taxon>
        <taxon>Saccharomycotina</taxon>
        <taxon>Dipodascomycetes</taxon>
        <taxon>Dipodascales</taxon>
        <taxon>Dipodascales incertae sedis</taxon>
        <taxon>Nadsonia</taxon>
    </lineage>
</organism>
<dbReference type="EMBL" id="KV454409">
    <property type="protein sequence ID" value="ODQ65951.1"/>
    <property type="molecule type" value="Genomic_DNA"/>
</dbReference>
<protein>
    <recommendedName>
        <fullName evidence="2">Pre-mRNA-splicing factor CWC26</fullName>
    </recommendedName>
</protein>
<dbReference type="InterPro" id="IPR051112">
    <property type="entry name" value="CWC26_splicing_factor"/>
</dbReference>
<keyword evidence="6" id="KW-1185">Reference proteome</keyword>
<accession>A0A1E3PKI7</accession>
<sequence length="270" mass="30910">MDPNDEEVPTIVGDIYQETLPSTKKANKSSGWKRLGSTALIAKIRSPQSNNKNNNENDSLLYEDTVPKMNNGSRAGLQTAKQVLEAISLKEKKELQAMEEFMNQSAAIETIYRDASGQKVDIEQKRAEEEQKVREKETRLRKQKVMNQGLVQQLEASKRRREIEEAHNDESGGHKMSITVNDTSRNDELKQKTRYNDPAAMFSKKENDTKKSLTGLLLYQGSFPPNRFGIVPGHRWDGVDRSNGFETLWYKKQNERNAMKSLSYSMEFDE</sequence>
<dbReference type="STRING" id="857566.A0A1E3PKI7"/>
<feature type="coiled-coil region" evidence="3">
    <location>
        <begin position="112"/>
        <end position="146"/>
    </location>
</feature>
<comment type="similarity">
    <text evidence="1">Belongs to the CWC26 family.</text>
</comment>
<dbReference type="Proteomes" id="UP000095009">
    <property type="component" value="Unassembled WGS sequence"/>
</dbReference>
<evidence type="ECO:0000313" key="5">
    <source>
        <dbReference type="EMBL" id="ODQ65951.1"/>
    </source>
</evidence>
<feature type="region of interest" description="Disordered" evidence="4">
    <location>
        <begin position="155"/>
        <end position="180"/>
    </location>
</feature>
<dbReference type="AlphaFoldDB" id="A0A1E3PKI7"/>
<dbReference type="GO" id="GO:0000398">
    <property type="term" value="P:mRNA splicing, via spliceosome"/>
    <property type="evidence" value="ECO:0007669"/>
    <property type="project" value="TreeGrafter"/>
</dbReference>
<keyword evidence="3" id="KW-0175">Coiled coil</keyword>
<evidence type="ECO:0000256" key="3">
    <source>
        <dbReference type="SAM" id="Coils"/>
    </source>
</evidence>
<evidence type="ECO:0000313" key="6">
    <source>
        <dbReference type="Proteomes" id="UP000095009"/>
    </source>
</evidence>
<evidence type="ECO:0000256" key="4">
    <source>
        <dbReference type="SAM" id="MobiDB-lite"/>
    </source>
</evidence>
<proteinExistence type="inferred from homology"/>
<name>A0A1E3PKI7_9ASCO</name>
<dbReference type="GO" id="GO:0070274">
    <property type="term" value="C:RES complex"/>
    <property type="evidence" value="ECO:0007669"/>
    <property type="project" value="TreeGrafter"/>
</dbReference>
<dbReference type="GO" id="GO:0005684">
    <property type="term" value="C:U2-type spliceosomal complex"/>
    <property type="evidence" value="ECO:0007669"/>
    <property type="project" value="EnsemblFungi"/>
</dbReference>
<evidence type="ECO:0000256" key="1">
    <source>
        <dbReference type="ARBA" id="ARBA00011069"/>
    </source>
</evidence>